<sequence length="535" mass="57599">MRASRAVAALAAAALSGTAYAQCEEVQPAQYVGTPFDSSLASTHDRSVKTFFKIRDPSGQHVCTSDAAGDLSLLTFQSLNTTGGRPVDADLRRAVIVIHGARNDPWNYHAAMIQALQKVVEDTTISLDTVAITAPYFPNDDDAGTGFPYNPDGATPAEKYPSPALAWYYDNWSGGANNEYPPNTQTVSGFDVLDQLIQWYGNKEQFPNINQIVVSGHSMGAQMVNRFAAVGKTGAQLGVDTPVSYWIGDPNSMVWFSETRPLSTGKCPTGFDDWREGFDNYDSYGTPESTAMTYNTELVASGREALLANYQSRTIAYARATRDKGDYNPDKLCATYTTGADRSERFFEFLKTFPPNCANPAGPCVTVDIVNSSHDAPTMFQDVSGRARLFRDNWDGTGSRAYDYGYPRYAEYDDPYPDPALSSQPLIGTDTKVYAGNKVYKGCWTDVDNAQSVGALPVAAYLGADNSRVYCSNLCTQLGYTIAGISWQNCYCGNAMGSQSTQVVETSCAGACPAAGAVGACGGANRLSVFSSVGL</sequence>
<evidence type="ECO:0000259" key="2">
    <source>
        <dbReference type="PROSITE" id="PS51212"/>
    </source>
</evidence>
<dbReference type="Pfam" id="PF01822">
    <property type="entry name" value="WSC"/>
    <property type="match status" value="1"/>
</dbReference>
<dbReference type="OrthoDB" id="2019572at2759"/>
<dbReference type="PROSITE" id="PS51212">
    <property type="entry name" value="WSC"/>
    <property type="match status" value="1"/>
</dbReference>
<protein>
    <recommendedName>
        <fullName evidence="2">WSC domain-containing protein</fullName>
    </recommendedName>
</protein>
<dbReference type="InterPro" id="IPR029058">
    <property type="entry name" value="AB_hydrolase_fold"/>
</dbReference>
<gene>
    <name evidence="3" type="ORF">BKA67DRAFT_652166</name>
</gene>
<dbReference type="SUPFAM" id="SSF53474">
    <property type="entry name" value="alpha/beta-Hydrolases"/>
    <property type="match status" value="1"/>
</dbReference>
<dbReference type="PANTHER" id="PTHR35560:SF3">
    <property type="entry name" value="PEPTIDASE S9 PROLYL OLIGOPEPTIDASE CATALYTIC DOMAIN-CONTAINING PROTEIN"/>
    <property type="match status" value="1"/>
</dbReference>
<evidence type="ECO:0000313" key="4">
    <source>
        <dbReference type="Proteomes" id="UP000758603"/>
    </source>
</evidence>
<evidence type="ECO:0000256" key="1">
    <source>
        <dbReference type="SAM" id="SignalP"/>
    </source>
</evidence>
<dbReference type="GeneID" id="70134998"/>
<comment type="caution">
    <text evidence="3">The sequence shown here is derived from an EMBL/GenBank/DDBJ whole genome shotgun (WGS) entry which is preliminary data.</text>
</comment>
<feature type="signal peptide" evidence="1">
    <location>
        <begin position="1"/>
        <end position="21"/>
    </location>
</feature>
<dbReference type="EMBL" id="JAGPXC010000001">
    <property type="protein sequence ID" value="KAH6658885.1"/>
    <property type="molecule type" value="Genomic_DNA"/>
</dbReference>
<accession>A0A9P8UV40</accession>
<dbReference type="Gene3D" id="3.40.50.1820">
    <property type="entry name" value="alpha/beta hydrolase"/>
    <property type="match status" value="1"/>
</dbReference>
<dbReference type="InterPro" id="IPR002889">
    <property type="entry name" value="WSC_carb-bd"/>
</dbReference>
<organism evidence="3 4">
    <name type="scientific">Truncatella angustata</name>
    <dbReference type="NCBI Taxonomy" id="152316"/>
    <lineage>
        <taxon>Eukaryota</taxon>
        <taxon>Fungi</taxon>
        <taxon>Dikarya</taxon>
        <taxon>Ascomycota</taxon>
        <taxon>Pezizomycotina</taxon>
        <taxon>Sordariomycetes</taxon>
        <taxon>Xylariomycetidae</taxon>
        <taxon>Amphisphaeriales</taxon>
        <taxon>Sporocadaceae</taxon>
        <taxon>Truncatella</taxon>
    </lineage>
</organism>
<keyword evidence="4" id="KW-1185">Reference proteome</keyword>
<feature type="domain" description="WSC" evidence="2">
    <location>
        <begin position="437"/>
        <end position="533"/>
    </location>
</feature>
<proteinExistence type="predicted"/>
<reference evidence="3" key="1">
    <citation type="journal article" date="2021" name="Nat. Commun.">
        <title>Genetic determinants of endophytism in the Arabidopsis root mycobiome.</title>
        <authorList>
            <person name="Mesny F."/>
            <person name="Miyauchi S."/>
            <person name="Thiergart T."/>
            <person name="Pickel B."/>
            <person name="Atanasova L."/>
            <person name="Karlsson M."/>
            <person name="Huettel B."/>
            <person name="Barry K.W."/>
            <person name="Haridas S."/>
            <person name="Chen C."/>
            <person name="Bauer D."/>
            <person name="Andreopoulos W."/>
            <person name="Pangilinan J."/>
            <person name="LaButti K."/>
            <person name="Riley R."/>
            <person name="Lipzen A."/>
            <person name="Clum A."/>
            <person name="Drula E."/>
            <person name="Henrissat B."/>
            <person name="Kohler A."/>
            <person name="Grigoriev I.V."/>
            <person name="Martin F.M."/>
            <person name="Hacquard S."/>
        </authorList>
    </citation>
    <scope>NUCLEOTIDE SEQUENCE</scope>
    <source>
        <strain evidence="3">MPI-SDFR-AT-0073</strain>
    </source>
</reference>
<feature type="chain" id="PRO_5040457474" description="WSC domain-containing protein" evidence="1">
    <location>
        <begin position="22"/>
        <end position="535"/>
    </location>
</feature>
<dbReference type="PANTHER" id="PTHR35560">
    <property type="entry name" value="BLL0132 PROTEIN"/>
    <property type="match status" value="1"/>
</dbReference>
<dbReference type="SMART" id="SM00321">
    <property type="entry name" value="WSC"/>
    <property type="match status" value="1"/>
</dbReference>
<evidence type="ECO:0000313" key="3">
    <source>
        <dbReference type="EMBL" id="KAH6658885.1"/>
    </source>
</evidence>
<dbReference type="Proteomes" id="UP000758603">
    <property type="component" value="Unassembled WGS sequence"/>
</dbReference>
<keyword evidence="1" id="KW-0732">Signal</keyword>
<name>A0A9P8UV40_9PEZI</name>
<dbReference type="AlphaFoldDB" id="A0A9P8UV40"/>
<dbReference type="RefSeq" id="XP_045963016.1">
    <property type="nucleotide sequence ID" value="XM_046106107.1"/>
</dbReference>